<evidence type="ECO:0000256" key="1">
    <source>
        <dbReference type="ARBA" id="ARBA00004496"/>
    </source>
</evidence>
<evidence type="ECO:0000256" key="4">
    <source>
        <dbReference type="ARBA" id="ARBA00022553"/>
    </source>
</evidence>
<comment type="similarity">
    <text evidence="2">Belongs to the MLF family.</text>
</comment>
<name>A0A6I9WB17_9HYME</name>
<dbReference type="PANTHER" id="PTHR14938">
    <property type="entry name" value="HCLS1-ASSOCIATED PROTEIN X-1"/>
    <property type="match status" value="1"/>
</dbReference>
<reference evidence="8" key="1">
    <citation type="submission" date="2025-08" db="UniProtKB">
        <authorList>
            <consortium name="RefSeq"/>
        </authorList>
    </citation>
    <scope>IDENTIFICATION</scope>
</reference>
<dbReference type="OrthoDB" id="5562606at2759"/>
<gene>
    <name evidence="8" type="primary">LOC105428751</name>
</gene>
<dbReference type="Proteomes" id="UP000504615">
    <property type="component" value="Unplaced"/>
</dbReference>
<keyword evidence="4" id="KW-0597">Phosphoprotein</keyword>
<keyword evidence="7" id="KW-1185">Reference proteome</keyword>
<proteinExistence type="inferred from homology"/>
<evidence type="ECO:0000313" key="7">
    <source>
        <dbReference type="Proteomes" id="UP000504615"/>
    </source>
</evidence>
<sequence length="283" mass="33603">MIPTNIEMSFFDYFRNFFGIKRHTEPSTNGFGDHDLYRGNFRNPIWQSDEDDDDEDMNNFWYPKHNLPFNNPIFSNPFEMLFQTQMDNMLRNFVKEFNMNVKEFNNIFSQCESMELPFIEKYDNLRDKMLKLESDKFGIVDVPVESKVDTDLDGKISKEEFSKMWNKGNVETIKPSVPNIFGRSFRKEIIRRPDGTIEKKRMIRDTEGNEETIISKQIGDKKHVITIKKDKNGIETKSEDFINMDESELKDFIQKREVPIQNSHDSTSDHFPWEKFFGPNPKL</sequence>
<dbReference type="GeneID" id="105428751"/>
<organism evidence="7 8">
    <name type="scientific">Pogonomyrmex barbatus</name>
    <name type="common">red harvester ant</name>
    <dbReference type="NCBI Taxonomy" id="144034"/>
    <lineage>
        <taxon>Eukaryota</taxon>
        <taxon>Metazoa</taxon>
        <taxon>Ecdysozoa</taxon>
        <taxon>Arthropoda</taxon>
        <taxon>Hexapoda</taxon>
        <taxon>Insecta</taxon>
        <taxon>Pterygota</taxon>
        <taxon>Neoptera</taxon>
        <taxon>Endopterygota</taxon>
        <taxon>Hymenoptera</taxon>
        <taxon>Apocrita</taxon>
        <taxon>Aculeata</taxon>
        <taxon>Formicoidea</taxon>
        <taxon>Formicidae</taxon>
        <taxon>Myrmicinae</taxon>
        <taxon>Pogonomyrmex</taxon>
    </lineage>
</organism>
<evidence type="ECO:0000256" key="5">
    <source>
        <dbReference type="SAM" id="MobiDB-lite"/>
    </source>
</evidence>
<dbReference type="GO" id="GO:0016529">
    <property type="term" value="C:sarcoplasmic reticulum"/>
    <property type="evidence" value="ECO:0007669"/>
    <property type="project" value="TreeGrafter"/>
</dbReference>
<dbReference type="GO" id="GO:0030136">
    <property type="term" value="C:clathrin-coated vesicle"/>
    <property type="evidence" value="ECO:0007669"/>
    <property type="project" value="TreeGrafter"/>
</dbReference>
<dbReference type="Pfam" id="PF10248">
    <property type="entry name" value="Mlf1IP"/>
    <property type="match status" value="1"/>
</dbReference>
<keyword evidence="3" id="KW-0963">Cytoplasm</keyword>
<protein>
    <submittedName>
        <fullName evidence="8">Uncharacterized protein LOC105428751</fullName>
    </submittedName>
</protein>
<comment type="subcellular location">
    <subcellularLocation>
        <location evidence="1">Cytoplasm</location>
    </subcellularLocation>
</comment>
<dbReference type="GO" id="GO:0005739">
    <property type="term" value="C:mitochondrion"/>
    <property type="evidence" value="ECO:0007669"/>
    <property type="project" value="TreeGrafter"/>
</dbReference>
<dbReference type="PROSITE" id="PS50222">
    <property type="entry name" value="EF_HAND_2"/>
    <property type="match status" value="1"/>
</dbReference>
<dbReference type="AlphaFoldDB" id="A0A6I9WB17"/>
<feature type="domain" description="EF-hand" evidence="6">
    <location>
        <begin position="147"/>
        <end position="171"/>
    </location>
</feature>
<dbReference type="KEGG" id="pbar:105428751"/>
<evidence type="ECO:0000259" key="6">
    <source>
        <dbReference type="PROSITE" id="PS50222"/>
    </source>
</evidence>
<dbReference type="GO" id="GO:0005509">
    <property type="term" value="F:calcium ion binding"/>
    <property type="evidence" value="ECO:0007669"/>
    <property type="project" value="InterPro"/>
</dbReference>
<dbReference type="InterPro" id="IPR002048">
    <property type="entry name" value="EF_hand_dom"/>
</dbReference>
<evidence type="ECO:0000256" key="2">
    <source>
        <dbReference type="ARBA" id="ARBA00008332"/>
    </source>
</evidence>
<evidence type="ECO:0000256" key="3">
    <source>
        <dbReference type="ARBA" id="ARBA00022490"/>
    </source>
</evidence>
<accession>A0A6I9WB17</accession>
<feature type="region of interest" description="Disordered" evidence="5">
    <location>
        <begin position="262"/>
        <end position="283"/>
    </location>
</feature>
<dbReference type="GO" id="GO:0016324">
    <property type="term" value="C:apical plasma membrane"/>
    <property type="evidence" value="ECO:0007669"/>
    <property type="project" value="TreeGrafter"/>
</dbReference>
<dbReference type="RefSeq" id="XP_011639512.1">
    <property type="nucleotide sequence ID" value="XM_011641210.2"/>
</dbReference>
<dbReference type="GO" id="GO:0043066">
    <property type="term" value="P:negative regulation of apoptotic process"/>
    <property type="evidence" value="ECO:0007669"/>
    <property type="project" value="InterPro"/>
</dbReference>
<dbReference type="GO" id="GO:0030833">
    <property type="term" value="P:regulation of actin filament polymerization"/>
    <property type="evidence" value="ECO:0007669"/>
    <property type="project" value="TreeGrafter"/>
</dbReference>
<evidence type="ECO:0000313" key="8">
    <source>
        <dbReference type="RefSeq" id="XP_011639512.1"/>
    </source>
</evidence>
<dbReference type="PANTHER" id="PTHR14938:SF2">
    <property type="entry name" value="HCLS1-ASSOCIATED PROTEIN X-1"/>
    <property type="match status" value="1"/>
</dbReference>
<dbReference type="InterPro" id="IPR019376">
    <property type="entry name" value="Myeloid_leukemia_factor"/>
</dbReference>
<dbReference type="InterPro" id="IPR017248">
    <property type="entry name" value="HAX-1"/>
</dbReference>
<dbReference type="GO" id="GO:0015629">
    <property type="term" value="C:actin cytoskeleton"/>
    <property type="evidence" value="ECO:0007669"/>
    <property type="project" value="TreeGrafter"/>
</dbReference>